<comment type="caution">
    <text evidence="3">The sequence shown here is derived from an EMBL/GenBank/DDBJ whole genome shotgun (WGS) entry which is preliminary data.</text>
</comment>
<evidence type="ECO:0000259" key="2">
    <source>
        <dbReference type="PROSITE" id="PS50097"/>
    </source>
</evidence>
<dbReference type="Proteomes" id="UP000792457">
    <property type="component" value="Unassembled WGS sequence"/>
</dbReference>
<gene>
    <name evidence="3" type="ORF">J437_LFUL000493</name>
</gene>
<dbReference type="InterPro" id="IPR000210">
    <property type="entry name" value="BTB/POZ_dom"/>
</dbReference>
<dbReference type="InterPro" id="IPR000408">
    <property type="entry name" value="Reg_chr_condens"/>
</dbReference>
<organism evidence="3 4">
    <name type="scientific">Ladona fulva</name>
    <name type="common">Scarce chaser dragonfly</name>
    <name type="synonym">Libellula fulva</name>
    <dbReference type="NCBI Taxonomy" id="123851"/>
    <lineage>
        <taxon>Eukaryota</taxon>
        <taxon>Metazoa</taxon>
        <taxon>Ecdysozoa</taxon>
        <taxon>Arthropoda</taxon>
        <taxon>Hexapoda</taxon>
        <taxon>Insecta</taxon>
        <taxon>Pterygota</taxon>
        <taxon>Palaeoptera</taxon>
        <taxon>Odonata</taxon>
        <taxon>Epiprocta</taxon>
        <taxon>Anisoptera</taxon>
        <taxon>Libelluloidea</taxon>
        <taxon>Libellulidae</taxon>
        <taxon>Ladona</taxon>
    </lineage>
</organism>
<dbReference type="InterPro" id="IPR011333">
    <property type="entry name" value="SKP1/BTB/POZ_sf"/>
</dbReference>
<evidence type="ECO:0000313" key="4">
    <source>
        <dbReference type="Proteomes" id="UP000792457"/>
    </source>
</evidence>
<proteinExistence type="predicted"/>
<dbReference type="Gene3D" id="2.130.10.30">
    <property type="entry name" value="Regulator of chromosome condensation 1/beta-lactamase-inhibitor protein II"/>
    <property type="match status" value="1"/>
</dbReference>
<feature type="repeat" description="RCC1" evidence="1">
    <location>
        <begin position="86"/>
        <end position="135"/>
    </location>
</feature>
<dbReference type="PROSITE" id="PS50097">
    <property type="entry name" value="BTB"/>
    <property type="match status" value="1"/>
</dbReference>
<dbReference type="Gene3D" id="3.30.710.10">
    <property type="entry name" value="Potassium Channel Kv1.1, Chain A"/>
    <property type="match status" value="1"/>
</dbReference>
<name>A0A8K0NWA5_LADFU</name>
<reference evidence="3" key="2">
    <citation type="submission" date="2017-10" db="EMBL/GenBank/DDBJ databases">
        <title>Ladona fulva Genome sequencing and assembly.</title>
        <authorList>
            <person name="Murali S."/>
            <person name="Richards S."/>
            <person name="Bandaranaike D."/>
            <person name="Bellair M."/>
            <person name="Blankenburg K."/>
            <person name="Chao H."/>
            <person name="Dinh H."/>
            <person name="Doddapaneni H."/>
            <person name="Dugan-Rocha S."/>
            <person name="Elkadiri S."/>
            <person name="Gnanaolivu R."/>
            <person name="Hernandez B."/>
            <person name="Skinner E."/>
            <person name="Javaid M."/>
            <person name="Lee S."/>
            <person name="Li M."/>
            <person name="Ming W."/>
            <person name="Munidasa M."/>
            <person name="Muniz J."/>
            <person name="Nguyen L."/>
            <person name="Hughes D."/>
            <person name="Osuji N."/>
            <person name="Pu L.-L."/>
            <person name="Puazo M."/>
            <person name="Qu C."/>
            <person name="Quiroz J."/>
            <person name="Raj R."/>
            <person name="Weissenberger G."/>
            <person name="Xin Y."/>
            <person name="Zou X."/>
            <person name="Han Y."/>
            <person name="Worley K."/>
            <person name="Muzny D."/>
            <person name="Gibbs R."/>
        </authorList>
    </citation>
    <scope>NUCLEOTIDE SEQUENCE</scope>
    <source>
        <strain evidence="3">Sampled in the wild</strain>
    </source>
</reference>
<reference evidence="3" key="1">
    <citation type="submission" date="2013-04" db="EMBL/GenBank/DDBJ databases">
        <authorList>
            <person name="Qu J."/>
            <person name="Murali S.C."/>
            <person name="Bandaranaike D."/>
            <person name="Bellair M."/>
            <person name="Blankenburg K."/>
            <person name="Chao H."/>
            <person name="Dinh H."/>
            <person name="Doddapaneni H."/>
            <person name="Downs B."/>
            <person name="Dugan-Rocha S."/>
            <person name="Elkadiri S."/>
            <person name="Gnanaolivu R.D."/>
            <person name="Hernandez B."/>
            <person name="Javaid M."/>
            <person name="Jayaseelan J.C."/>
            <person name="Lee S."/>
            <person name="Li M."/>
            <person name="Ming W."/>
            <person name="Munidasa M."/>
            <person name="Muniz J."/>
            <person name="Nguyen L."/>
            <person name="Ongeri F."/>
            <person name="Osuji N."/>
            <person name="Pu L.-L."/>
            <person name="Puazo M."/>
            <person name="Qu C."/>
            <person name="Quiroz J."/>
            <person name="Raj R."/>
            <person name="Weissenberger G."/>
            <person name="Xin Y."/>
            <person name="Zou X."/>
            <person name="Han Y."/>
            <person name="Richards S."/>
            <person name="Worley K."/>
            <person name="Muzny D."/>
            <person name="Gibbs R."/>
        </authorList>
    </citation>
    <scope>NUCLEOTIDE SEQUENCE</scope>
    <source>
        <strain evidence="3">Sampled in the wild</strain>
    </source>
</reference>
<protein>
    <recommendedName>
        <fullName evidence="2">BTB domain-containing protein</fullName>
    </recommendedName>
</protein>
<sequence length="347" mass="38307">MQAKDLKDWPVLSSIGTSNIRKAFVFANAALVQENDGTIFGFGRNDHYLLGNNSESTNYNRISVSSTKFKDFTTNGEHGLAISEEGFLYSWGSNVHGQLGRAGERHPVSLATKVFAVKIKEAACGTGFSCVLSQDGRVFIPSFPQATNKCNLCLHSKKMNALEGPMKNKKIIQVLSGKRYAFALSSSGEIFLWTLCCDIADDPEQLSIRIGRVVKLWASSSHDVLVAANHLGNLYSITWSECGILLSVTQINFSSAGKYFAKLKMQMDGPVYDQGTFNFDSEESADVLSEWRGRFEAAFNRKEDSDVTFIVGGGFIYAHRAILSIQSSYLNAILKNEWKENSDNKSP</sequence>
<keyword evidence="4" id="KW-1185">Reference proteome</keyword>
<feature type="domain" description="BTB" evidence="2">
    <location>
        <begin position="305"/>
        <end position="347"/>
    </location>
</feature>
<dbReference type="AlphaFoldDB" id="A0A8K0NWA5"/>
<dbReference type="SUPFAM" id="SSF50985">
    <property type="entry name" value="RCC1/BLIP-II"/>
    <property type="match status" value="1"/>
</dbReference>
<dbReference type="PROSITE" id="PS50012">
    <property type="entry name" value="RCC1_3"/>
    <property type="match status" value="1"/>
</dbReference>
<dbReference type="SUPFAM" id="SSF54695">
    <property type="entry name" value="POZ domain"/>
    <property type="match status" value="1"/>
</dbReference>
<evidence type="ECO:0000256" key="1">
    <source>
        <dbReference type="PROSITE-ProRule" id="PRU00235"/>
    </source>
</evidence>
<dbReference type="InterPro" id="IPR009091">
    <property type="entry name" value="RCC1/BLIP-II"/>
</dbReference>
<dbReference type="Pfam" id="PF00415">
    <property type="entry name" value="RCC1"/>
    <property type="match status" value="1"/>
</dbReference>
<accession>A0A8K0NWA5</accession>
<dbReference type="PANTHER" id="PTHR45982">
    <property type="entry name" value="REGULATOR OF CHROMOSOME CONDENSATION"/>
    <property type="match status" value="1"/>
</dbReference>
<dbReference type="OrthoDB" id="5981550at2759"/>
<dbReference type="PANTHER" id="PTHR45982:SF1">
    <property type="entry name" value="REGULATOR OF CHROMOSOME CONDENSATION"/>
    <property type="match status" value="1"/>
</dbReference>
<dbReference type="InterPro" id="IPR051553">
    <property type="entry name" value="Ran_GTPase-activating"/>
</dbReference>
<evidence type="ECO:0000313" key="3">
    <source>
        <dbReference type="EMBL" id="KAG8222049.1"/>
    </source>
</evidence>
<dbReference type="Pfam" id="PF00651">
    <property type="entry name" value="BTB"/>
    <property type="match status" value="1"/>
</dbReference>
<dbReference type="EMBL" id="KZ308122">
    <property type="protein sequence ID" value="KAG8222049.1"/>
    <property type="molecule type" value="Genomic_DNA"/>
</dbReference>